<dbReference type="EMBL" id="BLXT01002074">
    <property type="protein sequence ID" value="GFN90965.1"/>
    <property type="molecule type" value="Genomic_DNA"/>
</dbReference>
<comment type="caution">
    <text evidence="1">The sequence shown here is derived from an EMBL/GenBank/DDBJ whole genome shotgun (WGS) entry which is preliminary data.</text>
</comment>
<proteinExistence type="predicted"/>
<organism evidence="1 2">
    <name type="scientific">Plakobranchus ocellatus</name>
    <dbReference type="NCBI Taxonomy" id="259542"/>
    <lineage>
        <taxon>Eukaryota</taxon>
        <taxon>Metazoa</taxon>
        <taxon>Spiralia</taxon>
        <taxon>Lophotrochozoa</taxon>
        <taxon>Mollusca</taxon>
        <taxon>Gastropoda</taxon>
        <taxon>Heterobranchia</taxon>
        <taxon>Euthyneura</taxon>
        <taxon>Panpulmonata</taxon>
        <taxon>Sacoglossa</taxon>
        <taxon>Placobranchoidea</taxon>
        <taxon>Plakobranchidae</taxon>
        <taxon>Plakobranchus</taxon>
    </lineage>
</organism>
<evidence type="ECO:0000313" key="1">
    <source>
        <dbReference type="EMBL" id="GFN90965.1"/>
    </source>
</evidence>
<accession>A0AAV3YV42</accession>
<dbReference type="AlphaFoldDB" id="A0AAV3YV42"/>
<evidence type="ECO:0000313" key="2">
    <source>
        <dbReference type="Proteomes" id="UP000735302"/>
    </source>
</evidence>
<protein>
    <submittedName>
        <fullName evidence="1">Uncharacterized protein</fullName>
    </submittedName>
</protein>
<sequence length="110" mass="12737">MILSMGRFIDGTDLILFPMPRLNKNLPREDGRSTKDNGKSSPIDLRTAIVTKMAQVVTATRTSYFQIRLHILFVLVFPERRSYKAFHEELMNRRQLKFRQSSSDGSESDD</sequence>
<keyword evidence="2" id="KW-1185">Reference proteome</keyword>
<name>A0AAV3YV42_9GAST</name>
<gene>
    <name evidence="1" type="ORF">PoB_001747100</name>
</gene>
<reference evidence="1 2" key="1">
    <citation type="journal article" date="2021" name="Elife">
        <title>Chloroplast acquisition without the gene transfer in kleptoplastic sea slugs, Plakobranchus ocellatus.</title>
        <authorList>
            <person name="Maeda T."/>
            <person name="Takahashi S."/>
            <person name="Yoshida T."/>
            <person name="Shimamura S."/>
            <person name="Takaki Y."/>
            <person name="Nagai Y."/>
            <person name="Toyoda A."/>
            <person name="Suzuki Y."/>
            <person name="Arimoto A."/>
            <person name="Ishii H."/>
            <person name="Satoh N."/>
            <person name="Nishiyama T."/>
            <person name="Hasebe M."/>
            <person name="Maruyama T."/>
            <person name="Minagawa J."/>
            <person name="Obokata J."/>
            <person name="Shigenobu S."/>
        </authorList>
    </citation>
    <scope>NUCLEOTIDE SEQUENCE [LARGE SCALE GENOMIC DNA]</scope>
</reference>
<dbReference type="Proteomes" id="UP000735302">
    <property type="component" value="Unassembled WGS sequence"/>
</dbReference>